<dbReference type="EMBL" id="LSYU01000013">
    <property type="protein sequence ID" value="KXX66200.1"/>
    <property type="molecule type" value="Genomic_DNA"/>
</dbReference>
<dbReference type="Proteomes" id="UP000075766">
    <property type="component" value="Unassembled WGS sequence"/>
</dbReference>
<dbReference type="InterPro" id="IPR019587">
    <property type="entry name" value="Polyketide_cyclase/dehydratase"/>
</dbReference>
<keyword evidence="2" id="KW-1185">Reference proteome</keyword>
<evidence type="ECO:0000313" key="2">
    <source>
        <dbReference type="Proteomes" id="UP000075766"/>
    </source>
</evidence>
<dbReference type="RefSeq" id="WP_062271735.1">
    <property type="nucleotide sequence ID" value="NZ_LSYU01000013.1"/>
</dbReference>
<reference evidence="1 2" key="1">
    <citation type="submission" date="2016-02" db="EMBL/GenBank/DDBJ databases">
        <title>Genome sequence of Marichromatium gracile YL-28, a purple sulfur bacterium.</title>
        <authorList>
            <person name="Zhao C."/>
            <person name="Hong X."/>
            <person name="Chen S."/>
            <person name="Yang S."/>
        </authorList>
    </citation>
    <scope>NUCLEOTIDE SEQUENCE [LARGE SCALE GENOMIC DNA]</scope>
    <source>
        <strain evidence="1 2">YL28</strain>
    </source>
</reference>
<accession>A0ABR5VLJ4</accession>
<name>A0ABR5VLJ4_MARGR</name>
<comment type="caution">
    <text evidence="1">The sequence shown here is derived from an EMBL/GenBank/DDBJ whole genome shotgun (WGS) entry which is preliminary data.</text>
</comment>
<protein>
    <submittedName>
        <fullName evidence="1">Polyketide cyclase</fullName>
    </submittedName>
</protein>
<proteinExistence type="predicted"/>
<dbReference type="Pfam" id="PF10604">
    <property type="entry name" value="Polyketide_cyc2"/>
    <property type="match status" value="1"/>
</dbReference>
<evidence type="ECO:0000313" key="1">
    <source>
        <dbReference type="EMBL" id="KXX66200.1"/>
    </source>
</evidence>
<dbReference type="InterPro" id="IPR023393">
    <property type="entry name" value="START-like_dom_sf"/>
</dbReference>
<gene>
    <name evidence="1" type="ORF">AY586_06410</name>
</gene>
<sequence length="152" mass="17371">MVRTQASTHIARPPDQVFAFVALDFFSNYRRWSPEVVSLEALSPGPIRLGSRGRQVRVDHGRRTEATFEVCVFEQDRRIDFQGLSAPIYISYRFEPSADGTRLTFVFELSRLELFMRPFEKLIRAAIQEGGERVVGNIRGLLEQAPTTVSQH</sequence>
<dbReference type="Gene3D" id="3.30.530.20">
    <property type="match status" value="1"/>
</dbReference>
<dbReference type="SUPFAM" id="SSF55961">
    <property type="entry name" value="Bet v1-like"/>
    <property type="match status" value="1"/>
</dbReference>
<organism evidence="1 2">
    <name type="scientific">Marichromatium gracile</name>
    <name type="common">Chromatium gracile</name>
    <dbReference type="NCBI Taxonomy" id="1048"/>
    <lineage>
        <taxon>Bacteria</taxon>
        <taxon>Pseudomonadati</taxon>
        <taxon>Pseudomonadota</taxon>
        <taxon>Gammaproteobacteria</taxon>
        <taxon>Chromatiales</taxon>
        <taxon>Chromatiaceae</taxon>
        <taxon>Marichromatium</taxon>
    </lineage>
</organism>